<proteinExistence type="predicted"/>
<protein>
    <submittedName>
        <fullName evidence="1">Uncharacterized protein</fullName>
    </submittedName>
</protein>
<evidence type="ECO:0000313" key="1">
    <source>
        <dbReference type="EMBL" id="SFC81932.1"/>
    </source>
</evidence>
<evidence type="ECO:0000313" key="2">
    <source>
        <dbReference type="Proteomes" id="UP000199514"/>
    </source>
</evidence>
<sequence>MQYQDNTNLHYTYLVFRVKDKSFSFVRDV</sequence>
<dbReference type="AlphaFoldDB" id="A0A1I1MAS9"/>
<accession>A0A1I1MAS9</accession>
<name>A0A1I1MAS9_9BACT</name>
<dbReference type="Proteomes" id="UP000199514">
    <property type="component" value="Unassembled WGS sequence"/>
</dbReference>
<gene>
    <name evidence="1" type="ORF">SAMN05421780_11086</name>
</gene>
<dbReference type="EMBL" id="FOLE01000010">
    <property type="protein sequence ID" value="SFC81932.1"/>
    <property type="molecule type" value="Genomic_DNA"/>
</dbReference>
<dbReference type="STRING" id="927664.SAMN05421780_11086"/>
<organism evidence="1 2">
    <name type="scientific">Flexibacter flexilis DSM 6793</name>
    <dbReference type="NCBI Taxonomy" id="927664"/>
    <lineage>
        <taxon>Bacteria</taxon>
        <taxon>Pseudomonadati</taxon>
        <taxon>Bacteroidota</taxon>
        <taxon>Cytophagia</taxon>
        <taxon>Cytophagales</taxon>
        <taxon>Flexibacteraceae</taxon>
        <taxon>Flexibacter</taxon>
    </lineage>
</organism>
<reference evidence="1 2" key="1">
    <citation type="submission" date="2016-10" db="EMBL/GenBank/DDBJ databases">
        <authorList>
            <person name="de Groot N.N."/>
        </authorList>
    </citation>
    <scope>NUCLEOTIDE SEQUENCE [LARGE SCALE GENOMIC DNA]</scope>
    <source>
        <strain evidence="1 2">DSM 6793</strain>
    </source>
</reference>
<keyword evidence="2" id="KW-1185">Reference proteome</keyword>